<comment type="function">
    <text evidence="1 7">Catalyzes the hydrolysis of N-formyl-L-kynurenine to L-kynurenine, the second step in the kynurenine pathway of tryptophan degradation.</text>
</comment>
<comment type="caution">
    <text evidence="8">The sequence shown here is derived from an EMBL/GenBank/DDBJ whole genome shotgun (WGS) entry which is preliminary data.</text>
</comment>
<dbReference type="EC" id="3.5.1.9" evidence="7"/>
<dbReference type="InterPro" id="IPR037175">
    <property type="entry name" value="KFase_sf"/>
</dbReference>
<feature type="binding site" evidence="7">
    <location>
        <position position="18"/>
    </location>
    <ligand>
        <name>substrate</name>
    </ligand>
</feature>
<dbReference type="EMBL" id="JBHTGR010000016">
    <property type="protein sequence ID" value="MFC7747188.1"/>
    <property type="molecule type" value="Genomic_DNA"/>
</dbReference>
<evidence type="ECO:0000313" key="9">
    <source>
        <dbReference type="Proteomes" id="UP001596620"/>
    </source>
</evidence>
<sequence length="215" mass="23859">MGEWIDISQPLNNDLAHWPGDQAFNYQTPLTKDQTGSVNIGRVTTSAHVGTHADAPYHFQKDGKKILDLEIDRYIGPCRVVDLQMFNRIDANALKSKVTAYTERLLIRTSLPNDPKRFPEDVTPITADGARYMQTLGVQVVGVDTPSVDPITSKELVGHHALFEHDINILENVMLDHVDEGMYELIALPLPLQDADGSLVRAVIKPMKGANDHAK</sequence>
<dbReference type="HAMAP" id="MF_01969">
    <property type="entry name" value="KynB"/>
    <property type="match status" value="1"/>
</dbReference>
<dbReference type="Pfam" id="PF04199">
    <property type="entry name" value="Cyclase"/>
    <property type="match status" value="1"/>
</dbReference>
<dbReference type="NCBIfam" id="TIGR03035">
    <property type="entry name" value="trp_arylform"/>
    <property type="match status" value="1"/>
</dbReference>
<dbReference type="Proteomes" id="UP001596620">
    <property type="component" value="Unassembled WGS sequence"/>
</dbReference>
<feature type="binding site" evidence="7">
    <location>
        <position position="159"/>
    </location>
    <ligand>
        <name>Zn(2+)</name>
        <dbReference type="ChEBI" id="CHEBI:29105"/>
        <label>2</label>
    </ligand>
</feature>
<feature type="binding site" evidence="7">
    <location>
        <position position="54"/>
    </location>
    <ligand>
        <name>Zn(2+)</name>
        <dbReference type="ChEBI" id="CHEBI:29105"/>
        <label>2</label>
    </ligand>
</feature>
<reference evidence="9" key="1">
    <citation type="journal article" date="2019" name="Int. J. Syst. Evol. Microbiol.">
        <title>The Global Catalogue of Microorganisms (GCM) 10K type strain sequencing project: providing services to taxonomists for standard genome sequencing and annotation.</title>
        <authorList>
            <consortium name="The Broad Institute Genomics Platform"/>
            <consortium name="The Broad Institute Genome Sequencing Center for Infectious Disease"/>
            <person name="Wu L."/>
            <person name="Ma J."/>
        </authorList>
    </citation>
    <scope>NUCLEOTIDE SEQUENCE [LARGE SCALE GENOMIC DNA]</scope>
    <source>
        <strain evidence="9">JCM 30234</strain>
    </source>
</reference>
<comment type="cofactor">
    <cofactor evidence="7">
        <name>Zn(2+)</name>
        <dbReference type="ChEBI" id="CHEBI:29105"/>
    </cofactor>
    <text evidence="7">Binds 2 zinc ions per subunit.</text>
</comment>
<evidence type="ECO:0000256" key="5">
    <source>
        <dbReference type="ARBA" id="ARBA00023079"/>
    </source>
</evidence>
<feature type="binding site" evidence="7">
    <location>
        <position position="52"/>
    </location>
    <ligand>
        <name>Zn(2+)</name>
        <dbReference type="ChEBI" id="CHEBI:29105"/>
        <label>1</label>
    </ligand>
</feature>
<evidence type="ECO:0000256" key="4">
    <source>
        <dbReference type="ARBA" id="ARBA00022833"/>
    </source>
</evidence>
<evidence type="ECO:0000256" key="7">
    <source>
        <dbReference type="HAMAP-Rule" id="MF_01969"/>
    </source>
</evidence>
<dbReference type="GO" id="GO:0004061">
    <property type="term" value="F:arylformamidase activity"/>
    <property type="evidence" value="ECO:0007669"/>
    <property type="project" value="UniProtKB-EC"/>
</dbReference>
<feature type="binding site" evidence="7">
    <location>
        <position position="171"/>
    </location>
    <ligand>
        <name>Zn(2+)</name>
        <dbReference type="ChEBI" id="CHEBI:29105"/>
        <label>1</label>
    </ligand>
</feature>
<evidence type="ECO:0000256" key="3">
    <source>
        <dbReference type="ARBA" id="ARBA00022801"/>
    </source>
</evidence>
<comment type="pathway">
    <text evidence="7">Amino-acid degradation; L-tryptophan degradation via kynurenine pathway; L-kynurenine from L-tryptophan: step 2/2.</text>
</comment>
<evidence type="ECO:0000256" key="6">
    <source>
        <dbReference type="ARBA" id="ARBA00048496"/>
    </source>
</evidence>
<keyword evidence="9" id="KW-1185">Reference proteome</keyword>
<protein>
    <recommendedName>
        <fullName evidence="7">Kynurenine formamidase</fullName>
        <shortName evidence="7">KFA</shortName>
        <shortName evidence="7">KFase</shortName>
        <ecNumber evidence="7">3.5.1.9</ecNumber>
    </recommendedName>
    <alternativeName>
        <fullName evidence="7">Arylformamidase</fullName>
    </alternativeName>
    <alternativeName>
        <fullName evidence="7">N-formylkynurenine formamidase</fullName>
        <shortName evidence="7">FKF</shortName>
    </alternativeName>
</protein>
<dbReference type="PANTHER" id="PTHR31118:SF32">
    <property type="entry name" value="KYNURENINE FORMAMIDASE"/>
    <property type="match status" value="1"/>
</dbReference>
<comment type="similarity">
    <text evidence="7">Belongs to the Cyclase 1 superfamily. KynB family.</text>
</comment>
<dbReference type="PANTHER" id="PTHR31118">
    <property type="entry name" value="CYCLASE-LIKE PROTEIN 2"/>
    <property type="match status" value="1"/>
</dbReference>
<evidence type="ECO:0000256" key="2">
    <source>
        <dbReference type="ARBA" id="ARBA00022723"/>
    </source>
</evidence>
<dbReference type="RefSeq" id="WP_382358706.1">
    <property type="nucleotide sequence ID" value="NZ_JBHTGR010000016.1"/>
</dbReference>
<dbReference type="Gene3D" id="3.50.30.50">
    <property type="entry name" value="Putative cyclase"/>
    <property type="match status" value="1"/>
</dbReference>
<gene>
    <name evidence="7 8" type="primary">kynB</name>
    <name evidence="8" type="ORF">ACFQU8_08050</name>
</gene>
<keyword evidence="3 7" id="KW-0378">Hydrolase</keyword>
<comment type="subunit">
    <text evidence="7">Homodimer.</text>
</comment>
<keyword evidence="4 7" id="KW-0862">Zinc</keyword>
<accession>A0ABW2UVA8</accession>
<feature type="active site" description="Proton donor/acceptor" evidence="7">
    <location>
        <position position="58"/>
    </location>
</feature>
<evidence type="ECO:0000313" key="8">
    <source>
        <dbReference type="EMBL" id="MFC7747188.1"/>
    </source>
</evidence>
<feature type="binding site" evidence="7">
    <location>
        <position position="48"/>
    </location>
    <ligand>
        <name>Zn(2+)</name>
        <dbReference type="ChEBI" id="CHEBI:29105"/>
        <label>1</label>
    </ligand>
</feature>
<evidence type="ECO:0000256" key="1">
    <source>
        <dbReference type="ARBA" id="ARBA00002204"/>
    </source>
</evidence>
<dbReference type="InterPro" id="IPR007325">
    <property type="entry name" value="KFase/CYL"/>
</dbReference>
<proteinExistence type="inferred from homology"/>
<dbReference type="InterPro" id="IPR017484">
    <property type="entry name" value="Kynurenine_formamidase_bac"/>
</dbReference>
<feature type="binding site" evidence="7">
    <location>
        <position position="171"/>
    </location>
    <ligand>
        <name>Zn(2+)</name>
        <dbReference type="ChEBI" id="CHEBI:29105"/>
        <label>2</label>
    </ligand>
</feature>
<keyword evidence="2 7" id="KW-0479">Metal-binding</keyword>
<dbReference type="SUPFAM" id="SSF102198">
    <property type="entry name" value="Putative cyclase"/>
    <property type="match status" value="1"/>
</dbReference>
<feature type="binding site" evidence="7">
    <location>
        <position position="54"/>
    </location>
    <ligand>
        <name>Zn(2+)</name>
        <dbReference type="ChEBI" id="CHEBI:29105"/>
        <label>1</label>
    </ligand>
</feature>
<keyword evidence="5 7" id="KW-0823">Tryptophan catabolism</keyword>
<comment type="catalytic activity">
    <reaction evidence="6 7">
        <text>N-formyl-L-kynurenine + H2O = L-kynurenine + formate + H(+)</text>
        <dbReference type="Rhea" id="RHEA:13009"/>
        <dbReference type="ChEBI" id="CHEBI:15377"/>
        <dbReference type="ChEBI" id="CHEBI:15378"/>
        <dbReference type="ChEBI" id="CHEBI:15740"/>
        <dbReference type="ChEBI" id="CHEBI:57959"/>
        <dbReference type="ChEBI" id="CHEBI:58629"/>
        <dbReference type="EC" id="3.5.1.9"/>
    </reaction>
</comment>
<organism evidence="8 9">
    <name type="scientific">Lentibacillus kimchii</name>
    <dbReference type="NCBI Taxonomy" id="1542911"/>
    <lineage>
        <taxon>Bacteria</taxon>
        <taxon>Bacillati</taxon>
        <taxon>Bacillota</taxon>
        <taxon>Bacilli</taxon>
        <taxon>Bacillales</taxon>
        <taxon>Bacillaceae</taxon>
        <taxon>Lentibacillus</taxon>
    </lineage>
</organism>
<name>A0ABW2UVA8_9BACI</name>